<dbReference type="AlphaFoldDB" id="A0A955L7B3"/>
<feature type="non-terminal residue" evidence="1">
    <location>
        <position position="1"/>
    </location>
</feature>
<protein>
    <submittedName>
        <fullName evidence="1">Uncharacterized protein</fullName>
    </submittedName>
</protein>
<sequence>IPQDSIIDYGEGDRPLDVSIILLEETELSISIVHVAVPNSYASVEQLTDSIYRVTNSEGQTFYTDDVTFDGVCNRGNVIEISTPCGLGILDQLHVSCEEDQVELCDEVVKKMNVTSYDTYSLNQPSVPGVYDYDALDIALPDYYRVDVNKDMTALEVNSDTFVAELSLDSEGHGISYYVLPDLEELATNFTEEELYRIQSEPGSDLYYYSSLYQLKAEDTCNGPNGDGAVACSSSTTTVDVIDNFVIFKLNCTELLEGGIEECDKFISQELFIF</sequence>
<name>A0A955L7B3_9BACT</name>
<evidence type="ECO:0000313" key="1">
    <source>
        <dbReference type="EMBL" id="MCA9384068.1"/>
    </source>
</evidence>
<comment type="caution">
    <text evidence="1">The sequence shown here is derived from an EMBL/GenBank/DDBJ whole genome shotgun (WGS) entry which is preliminary data.</text>
</comment>
<evidence type="ECO:0000313" key="2">
    <source>
        <dbReference type="Proteomes" id="UP000783287"/>
    </source>
</evidence>
<reference evidence="1" key="2">
    <citation type="journal article" date="2021" name="Microbiome">
        <title>Successional dynamics and alternative stable states in a saline activated sludge microbial community over 9 years.</title>
        <authorList>
            <person name="Wang Y."/>
            <person name="Ye J."/>
            <person name="Ju F."/>
            <person name="Liu L."/>
            <person name="Boyd J.A."/>
            <person name="Deng Y."/>
            <person name="Parks D.H."/>
            <person name="Jiang X."/>
            <person name="Yin X."/>
            <person name="Woodcroft B.J."/>
            <person name="Tyson G.W."/>
            <person name="Hugenholtz P."/>
            <person name="Polz M.F."/>
            <person name="Zhang T."/>
        </authorList>
    </citation>
    <scope>NUCLEOTIDE SEQUENCE</scope>
    <source>
        <strain evidence="1">HKST-UBA14</strain>
    </source>
</reference>
<accession>A0A955L7B3</accession>
<proteinExistence type="predicted"/>
<organism evidence="1 2">
    <name type="scientific">Candidatus Dojkabacteria bacterium</name>
    <dbReference type="NCBI Taxonomy" id="2099670"/>
    <lineage>
        <taxon>Bacteria</taxon>
        <taxon>Candidatus Dojkabacteria</taxon>
    </lineage>
</organism>
<dbReference type="EMBL" id="JAGQLK010000236">
    <property type="protein sequence ID" value="MCA9384068.1"/>
    <property type="molecule type" value="Genomic_DNA"/>
</dbReference>
<dbReference type="Proteomes" id="UP000783287">
    <property type="component" value="Unassembled WGS sequence"/>
</dbReference>
<reference evidence="1" key="1">
    <citation type="submission" date="2020-04" db="EMBL/GenBank/DDBJ databases">
        <authorList>
            <person name="Zhang T."/>
        </authorList>
    </citation>
    <scope>NUCLEOTIDE SEQUENCE</scope>
    <source>
        <strain evidence="1">HKST-UBA14</strain>
    </source>
</reference>
<gene>
    <name evidence="1" type="ORF">KC909_06935</name>
</gene>